<organism evidence="1 2">
    <name type="scientific">Streptomyces morookaense</name>
    <name type="common">Streptoverticillium morookaense</name>
    <dbReference type="NCBI Taxonomy" id="1970"/>
    <lineage>
        <taxon>Bacteria</taxon>
        <taxon>Bacillati</taxon>
        <taxon>Actinomycetota</taxon>
        <taxon>Actinomycetes</taxon>
        <taxon>Kitasatosporales</taxon>
        <taxon>Streptomycetaceae</taxon>
        <taxon>Streptomyces</taxon>
    </lineage>
</organism>
<sequence length="324" mass="37412">MSVIGQENPAADRTLPSLTAEYVARWESRSSVRTRPRKTIDFTQEGFFFPEDKQPLLLADEVASLGRAGKEEILVQSFYKYLHDIVNLEIKEIVSACSKILYADLPVEFTAETKLNTHSVIIDEYYHVYIAQDMILQLQQHYPDLRTLEHPISDSQRAVLEIKKKLDPKYHDIFEILANCCFETTLVRELVEFFNSPGVHPSIKYYVNDHMNDESRHYAFFYDLMTYLWAEIPEDYREAIGTHLAEFTTLYLSVESEKLFNIGLLDSFIDDRQQAQKSVEALYAGFEITPDVPIVKNVLRALRNAGMLAHPAVRESFARIGWTV</sequence>
<dbReference type="RefSeq" id="WP_171087028.1">
    <property type="nucleotide sequence ID" value="NZ_BNBU01000019.1"/>
</dbReference>
<comment type="caution">
    <text evidence="1">The sequence shown here is derived from an EMBL/GenBank/DDBJ whole genome shotgun (WGS) entry which is preliminary data.</text>
</comment>
<dbReference type="Proteomes" id="UP000587462">
    <property type="component" value="Unassembled WGS sequence"/>
</dbReference>
<proteinExistence type="predicted"/>
<protein>
    <submittedName>
        <fullName evidence="1">Diiron oxygenase</fullName>
    </submittedName>
</protein>
<gene>
    <name evidence="1" type="ORF">HG542_30180</name>
</gene>
<name>A0A7Y7EAU8_STRMO</name>
<dbReference type="Gene3D" id="1.10.620.20">
    <property type="entry name" value="Ribonucleotide Reductase, subunit A"/>
    <property type="match status" value="1"/>
</dbReference>
<dbReference type="InterPro" id="IPR009078">
    <property type="entry name" value="Ferritin-like_SF"/>
</dbReference>
<dbReference type="Pfam" id="PF11583">
    <property type="entry name" value="AurF"/>
    <property type="match status" value="1"/>
</dbReference>
<dbReference type="SUPFAM" id="SSF47240">
    <property type="entry name" value="Ferritin-like"/>
    <property type="match status" value="1"/>
</dbReference>
<evidence type="ECO:0000313" key="2">
    <source>
        <dbReference type="Proteomes" id="UP000587462"/>
    </source>
</evidence>
<dbReference type="EMBL" id="JABBXF010000096">
    <property type="protein sequence ID" value="NVK81884.1"/>
    <property type="molecule type" value="Genomic_DNA"/>
</dbReference>
<dbReference type="AlphaFoldDB" id="A0A7Y7EAU8"/>
<keyword evidence="2" id="KW-1185">Reference proteome</keyword>
<dbReference type="InterPro" id="IPR012348">
    <property type="entry name" value="RNR-like"/>
</dbReference>
<reference evidence="1 2" key="1">
    <citation type="submission" date="2020-04" db="EMBL/GenBank/DDBJ databases">
        <title>Draft Genome Sequence of Streptomyces morookaense DSM 40503, an 8-azaguanine-producing strain.</title>
        <authorList>
            <person name="Qi J."/>
            <person name="Gao J.-M."/>
        </authorList>
    </citation>
    <scope>NUCLEOTIDE SEQUENCE [LARGE SCALE GENOMIC DNA]</scope>
    <source>
        <strain evidence="1 2">DSM 40503</strain>
    </source>
</reference>
<dbReference type="InterPro" id="IPR025859">
    <property type="entry name" value="AurF/CmlI"/>
</dbReference>
<evidence type="ECO:0000313" key="1">
    <source>
        <dbReference type="EMBL" id="NVK81884.1"/>
    </source>
</evidence>
<dbReference type="GO" id="GO:0016491">
    <property type="term" value="F:oxidoreductase activity"/>
    <property type="evidence" value="ECO:0007669"/>
    <property type="project" value="InterPro"/>
</dbReference>
<accession>A0A7Y7EAU8</accession>